<sequence>MSLRQEYPHEKILDRYIMSNKLIGESMPHITKSLREYMSIKDIELLESLLETVTIYRATSILEAKGDINDIGQSWTLDIKITQFFAYKNIHQETDRCVMTSTIKKEFIFAYIGEREESGCVVNYTKLENISYSKIKV</sequence>
<name>A0A975AZF6_9BACT</name>
<dbReference type="RefSeq" id="WP_207562631.1">
    <property type="nucleotide sequence ID" value="NZ_CP046072.1"/>
</dbReference>
<reference evidence="1" key="2">
    <citation type="submission" date="2021-04" db="EMBL/GenBank/DDBJ databases">
        <title>Isolation and characterization of a novel species of the genus Sulfurimonas.</title>
        <authorList>
            <person name="Fukui M."/>
        </authorList>
    </citation>
    <scope>NUCLEOTIDE SEQUENCE</scope>
    <source>
        <strain evidence="1">H1576</strain>
    </source>
</reference>
<dbReference type="AlphaFoldDB" id="A0A975AZF6"/>
<dbReference type="KEGG" id="saqt:GJV85_04275"/>
<gene>
    <name evidence="1" type="ORF">GJV85_04275</name>
</gene>
<dbReference type="EMBL" id="CP046072">
    <property type="protein sequence ID" value="QSZ41353.1"/>
    <property type="molecule type" value="Genomic_DNA"/>
</dbReference>
<dbReference type="Proteomes" id="UP000671852">
    <property type="component" value="Chromosome"/>
</dbReference>
<reference evidence="1" key="1">
    <citation type="submission" date="2019-11" db="EMBL/GenBank/DDBJ databases">
        <authorList>
            <person name="Kojima H."/>
        </authorList>
    </citation>
    <scope>NUCLEOTIDE SEQUENCE</scope>
    <source>
        <strain evidence="1">H1576</strain>
    </source>
</reference>
<organism evidence="1 2">
    <name type="scientific">Sulfurimonas aquatica</name>
    <dbReference type="NCBI Taxonomy" id="2672570"/>
    <lineage>
        <taxon>Bacteria</taxon>
        <taxon>Pseudomonadati</taxon>
        <taxon>Campylobacterota</taxon>
        <taxon>Epsilonproteobacteria</taxon>
        <taxon>Campylobacterales</taxon>
        <taxon>Sulfurimonadaceae</taxon>
        <taxon>Sulfurimonas</taxon>
    </lineage>
</organism>
<protein>
    <submittedName>
        <fullName evidence="1">Uncharacterized protein</fullName>
    </submittedName>
</protein>
<proteinExistence type="predicted"/>
<evidence type="ECO:0000313" key="1">
    <source>
        <dbReference type="EMBL" id="QSZ41353.1"/>
    </source>
</evidence>
<evidence type="ECO:0000313" key="2">
    <source>
        <dbReference type="Proteomes" id="UP000671852"/>
    </source>
</evidence>
<keyword evidence="2" id="KW-1185">Reference proteome</keyword>
<accession>A0A975AZF6</accession>